<feature type="region of interest" description="Disordered" evidence="1">
    <location>
        <begin position="1"/>
        <end position="20"/>
    </location>
</feature>
<keyword evidence="4" id="KW-1185">Reference proteome</keyword>
<protein>
    <submittedName>
        <fullName evidence="3">Uncharacterized protein</fullName>
    </submittedName>
</protein>
<accession>A0A0F2TKJ9</accession>
<comment type="caution">
    <text evidence="3">The sequence shown here is derived from an EMBL/GenBank/DDBJ whole genome shotgun (WGS) entry which is preliminary data.</text>
</comment>
<dbReference type="AlphaFoldDB" id="A0A0F2TKJ9"/>
<name>A0A0F2TKJ9_STRR3</name>
<reference evidence="3 4" key="1">
    <citation type="submission" date="2015-02" db="EMBL/GenBank/DDBJ databases">
        <authorList>
            <person name="Ju K.-S."/>
            <person name="Doroghazi J.R."/>
            <person name="Metcalf W."/>
        </authorList>
    </citation>
    <scope>NUCLEOTIDE SEQUENCE [LARGE SCALE GENOMIC DNA]</scope>
    <source>
        <strain evidence="3 4">ATCC 31215</strain>
    </source>
</reference>
<dbReference type="Proteomes" id="UP000033699">
    <property type="component" value="Unassembled WGS sequence"/>
</dbReference>
<evidence type="ECO:0000313" key="3">
    <source>
        <dbReference type="EMBL" id="KJS62810.1"/>
    </source>
</evidence>
<keyword evidence="2" id="KW-0472">Membrane</keyword>
<proteinExistence type="predicted"/>
<organism evidence="3 4">
    <name type="scientific">Streptomyces rubellomurinus (strain ATCC 31215)</name>
    <dbReference type="NCBI Taxonomy" id="359131"/>
    <lineage>
        <taxon>Bacteria</taxon>
        <taxon>Bacillati</taxon>
        <taxon>Actinomycetota</taxon>
        <taxon>Actinomycetes</taxon>
        <taxon>Kitasatosporales</taxon>
        <taxon>Streptomycetaceae</taxon>
        <taxon>Streptomyces</taxon>
    </lineage>
</organism>
<gene>
    <name evidence="3" type="ORF">VM95_06110</name>
</gene>
<evidence type="ECO:0000256" key="1">
    <source>
        <dbReference type="SAM" id="MobiDB-lite"/>
    </source>
</evidence>
<evidence type="ECO:0000313" key="4">
    <source>
        <dbReference type="Proteomes" id="UP000033699"/>
    </source>
</evidence>
<feature type="transmembrane region" description="Helical" evidence="2">
    <location>
        <begin position="31"/>
        <end position="56"/>
    </location>
</feature>
<feature type="transmembrane region" description="Helical" evidence="2">
    <location>
        <begin position="63"/>
        <end position="85"/>
    </location>
</feature>
<sequence>MCDSGPAADTRAMPQKPTRVDPALSDDLVPALLLLPLLAVLPLVALSLTIALVMNVPGHAQELVLTVALFVDTALVLGVPGAVAFRTWRKGYRVLPVVAGLAPFVLPLWFVLSRHH</sequence>
<keyword evidence="2" id="KW-0812">Transmembrane</keyword>
<dbReference type="PATRIC" id="fig|359131.3.peg.6777"/>
<evidence type="ECO:0000256" key="2">
    <source>
        <dbReference type="SAM" id="Phobius"/>
    </source>
</evidence>
<feature type="transmembrane region" description="Helical" evidence="2">
    <location>
        <begin position="91"/>
        <end position="112"/>
    </location>
</feature>
<keyword evidence="2" id="KW-1133">Transmembrane helix</keyword>
<dbReference type="EMBL" id="JZKH01000008">
    <property type="protein sequence ID" value="KJS62810.1"/>
    <property type="molecule type" value="Genomic_DNA"/>
</dbReference>